<evidence type="ECO:0000256" key="2">
    <source>
        <dbReference type="SAM" id="MobiDB-lite"/>
    </source>
</evidence>
<evidence type="ECO:0000256" key="3">
    <source>
        <dbReference type="SAM" id="SignalP"/>
    </source>
</evidence>
<dbReference type="RefSeq" id="WP_180305971.1">
    <property type="nucleotide sequence ID" value="NZ_CP058952.1"/>
</dbReference>
<dbReference type="KEGG" id="cfon:HZU75_10115"/>
<feature type="signal peptide" evidence="3">
    <location>
        <begin position="1"/>
        <end position="25"/>
    </location>
</feature>
<gene>
    <name evidence="5" type="ORF">HZU75_10115</name>
</gene>
<dbReference type="SMART" id="SM01276">
    <property type="entry name" value="M60-like"/>
    <property type="match status" value="1"/>
</dbReference>
<dbReference type="GO" id="GO:0030246">
    <property type="term" value="F:carbohydrate binding"/>
    <property type="evidence" value="ECO:0007669"/>
    <property type="project" value="InterPro"/>
</dbReference>
<dbReference type="GO" id="GO:0005975">
    <property type="term" value="P:carbohydrate metabolic process"/>
    <property type="evidence" value="ECO:0007669"/>
    <property type="project" value="InterPro"/>
</dbReference>
<dbReference type="Pfam" id="PF02839">
    <property type="entry name" value="CBM_5_12"/>
    <property type="match status" value="1"/>
</dbReference>
<proteinExistence type="predicted"/>
<dbReference type="EMBL" id="CP058952">
    <property type="protein sequence ID" value="QLI81864.1"/>
    <property type="molecule type" value="Genomic_DNA"/>
</dbReference>
<dbReference type="GO" id="GO:0004553">
    <property type="term" value="F:hydrolase activity, hydrolyzing O-glycosyl compounds"/>
    <property type="evidence" value="ECO:0007669"/>
    <property type="project" value="InterPro"/>
</dbReference>
<keyword evidence="1" id="KW-0378">Hydrolase</keyword>
<dbReference type="SUPFAM" id="SSF51055">
    <property type="entry name" value="Carbohydrate binding domain"/>
    <property type="match status" value="2"/>
</dbReference>
<reference evidence="5 6" key="1">
    <citation type="journal article" date="2016" name="Int. J. Syst. Evol. Microbiol.">
        <title>Chitinibacter fontanus sp. nov., isolated from a spring.</title>
        <authorList>
            <person name="Sheu S.Y."/>
            <person name="Li Y.S."/>
            <person name="Young C.C."/>
            <person name="Chen W.M."/>
        </authorList>
    </citation>
    <scope>NUCLEOTIDE SEQUENCE [LARGE SCALE GENOMIC DNA]</scope>
    <source>
        <strain evidence="5 6">STM-7</strain>
    </source>
</reference>
<dbReference type="InterPro" id="IPR003610">
    <property type="entry name" value="CBM5/12"/>
</dbReference>
<dbReference type="Pfam" id="PF13402">
    <property type="entry name" value="Peptidase_M60"/>
    <property type="match status" value="1"/>
</dbReference>
<dbReference type="InterPro" id="IPR036573">
    <property type="entry name" value="CBM_sf_5/12"/>
</dbReference>
<dbReference type="GO" id="GO:0005576">
    <property type="term" value="C:extracellular region"/>
    <property type="evidence" value="ECO:0007669"/>
    <property type="project" value="InterPro"/>
</dbReference>
<feature type="domain" description="Peptidase M60" evidence="4">
    <location>
        <begin position="279"/>
        <end position="579"/>
    </location>
</feature>
<evidence type="ECO:0000313" key="6">
    <source>
        <dbReference type="Proteomes" id="UP000510822"/>
    </source>
</evidence>
<dbReference type="InterPro" id="IPR031161">
    <property type="entry name" value="Peptidase_M60_dom"/>
</dbReference>
<dbReference type="Gene3D" id="1.10.390.30">
    <property type="entry name" value="Peptidase M60, enhancin-like domain 3"/>
    <property type="match status" value="1"/>
</dbReference>
<dbReference type="PANTHER" id="PTHR15730">
    <property type="entry name" value="EXPERIMENTAL AUTOIMMUNE PROSTATITIS ANTIGEN 2-RELATED"/>
    <property type="match status" value="1"/>
</dbReference>
<keyword evidence="6" id="KW-1185">Reference proteome</keyword>
<dbReference type="Gene3D" id="2.10.10.20">
    <property type="entry name" value="Carbohydrate-binding module superfamily 5/12"/>
    <property type="match status" value="2"/>
</dbReference>
<feature type="region of interest" description="Disordered" evidence="2">
    <location>
        <begin position="74"/>
        <end position="107"/>
    </location>
</feature>
<feature type="chain" id="PRO_5029019623" description="Peptidase M60 domain-containing protein" evidence="3">
    <location>
        <begin position="26"/>
        <end position="665"/>
    </location>
</feature>
<dbReference type="PANTHER" id="PTHR15730:SF5">
    <property type="entry name" value="SI:CH211-210B2.2-RELATED"/>
    <property type="match status" value="1"/>
</dbReference>
<sequence length="665" mass="72935">MHFLKRFSLMSAIVAQATLISPAIAASEWNSSTIYAEPGTVVSYQGNQYQNNWWTRGEIPGQTGPWGVWTKVGSASSTAPSAKPTVTPSNTATSKPNNTAPSITTTPLVSSAPNSVAAWDANTTYANKGQLVSYQGQVYRNEWWTKGDNPVQAGAYGVWRIVGSALPTNAPTTAPTNTPLITPSATPTVKPIATPTVVPTVKPIVTPTATSTVKPTAAPTATPTASPAPTATPTVAPTATPKPSPTPVSGLIPARSLTLEQPGDVGSLRAAQLRSFNHTPFQSTGYWVQPGDVLVVNYVYSGSAPNKQPEIWLHNIDDDTWNYDTAQKIKLNVGSNTIVSQVKAAVYVAAFNTPTNGELKVELVSGGRVMPRFVLGQHTAEQWQQMLLQYGDAPYAELVSRRMMLTASMGKILRHVDDPVALMTLWDEIVRLEDEQYGIKPGQAWPHNPTPHRFHFVELAPYDGWMYSWQYRMATASDDGAIGTVLNSKKLKTDGWGPWHELGHQYQMSTFTWADQTEVTVNLSSAYVQRALGQPSRYETQGTWTKTFAYLNQATRDFATQSDLFVRATMFWQLDLAFGRDFYAKLGTNYRNMPAAQRPSGDEAEKQTFIIETSRVAGYDLTPFFTQWGIAVSADTQTKLRGMALKTLTDPIWLNRDSKVLYQPR</sequence>
<dbReference type="InterPro" id="IPR042279">
    <property type="entry name" value="Pep_M60_3"/>
</dbReference>
<dbReference type="PROSITE" id="PS51723">
    <property type="entry name" value="PEPTIDASE_M60"/>
    <property type="match status" value="1"/>
</dbReference>
<dbReference type="AlphaFoldDB" id="A0A7D5ZF10"/>
<feature type="compositionally biased region" description="Low complexity" evidence="2">
    <location>
        <begin position="211"/>
        <end position="239"/>
    </location>
</feature>
<organism evidence="5 6">
    <name type="scientific">Chitinibacter fontanus</name>
    <dbReference type="NCBI Taxonomy" id="1737446"/>
    <lineage>
        <taxon>Bacteria</taxon>
        <taxon>Pseudomonadati</taxon>
        <taxon>Pseudomonadota</taxon>
        <taxon>Betaproteobacteria</taxon>
        <taxon>Neisseriales</taxon>
        <taxon>Chitinibacteraceae</taxon>
        <taxon>Chitinibacter</taxon>
    </lineage>
</organism>
<dbReference type="InterPro" id="IPR051244">
    <property type="entry name" value="TCAF"/>
</dbReference>
<dbReference type="CDD" id="cd12215">
    <property type="entry name" value="ChiC_BD"/>
    <property type="match status" value="2"/>
</dbReference>
<feature type="compositionally biased region" description="Low complexity" evidence="2">
    <location>
        <begin position="74"/>
        <end position="89"/>
    </location>
</feature>
<dbReference type="SMART" id="SM00495">
    <property type="entry name" value="ChtBD3"/>
    <property type="match status" value="2"/>
</dbReference>
<dbReference type="Proteomes" id="UP000510822">
    <property type="component" value="Chromosome"/>
</dbReference>
<dbReference type="Gene3D" id="2.60.120.1250">
    <property type="entry name" value="Peptidase M60, enhancin-like domain 1"/>
    <property type="match status" value="1"/>
</dbReference>
<dbReference type="Gene3D" id="3.40.390.80">
    <property type="entry name" value="Peptidase M60, enhancin-like domain 2"/>
    <property type="match status" value="1"/>
</dbReference>
<protein>
    <recommendedName>
        <fullName evidence="4">Peptidase M60 domain-containing protein</fullName>
    </recommendedName>
</protein>
<name>A0A7D5ZF10_9NEIS</name>
<evidence type="ECO:0000259" key="4">
    <source>
        <dbReference type="PROSITE" id="PS51723"/>
    </source>
</evidence>
<keyword evidence="3" id="KW-0732">Signal</keyword>
<evidence type="ECO:0000313" key="5">
    <source>
        <dbReference type="EMBL" id="QLI81864.1"/>
    </source>
</evidence>
<feature type="region of interest" description="Disordered" evidence="2">
    <location>
        <begin position="211"/>
        <end position="252"/>
    </location>
</feature>
<feature type="compositionally biased region" description="Polar residues" evidence="2">
    <location>
        <begin position="90"/>
        <end position="107"/>
    </location>
</feature>
<evidence type="ECO:0000256" key="1">
    <source>
        <dbReference type="ARBA" id="ARBA00022801"/>
    </source>
</evidence>
<accession>A0A7D5ZF10</accession>